<evidence type="ECO:0000256" key="1">
    <source>
        <dbReference type="ARBA" id="ARBA00001957"/>
    </source>
</evidence>
<dbReference type="PANTHER" id="PTHR45527:SF1">
    <property type="entry name" value="FATTY ACID SYNTHASE"/>
    <property type="match status" value="1"/>
</dbReference>
<dbReference type="Pfam" id="PF00668">
    <property type="entry name" value="Condensation"/>
    <property type="match status" value="5"/>
</dbReference>
<gene>
    <name evidence="7" type="ORF">I3517_23270</name>
</gene>
<dbReference type="FunFam" id="2.30.38.10:FF:000001">
    <property type="entry name" value="Non-ribosomal peptide synthetase PvdI"/>
    <property type="match status" value="2"/>
</dbReference>
<dbReference type="NCBIfam" id="TIGR01733">
    <property type="entry name" value="AA-adenyl-dom"/>
    <property type="match status" value="3"/>
</dbReference>
<dbReference type="InterPro" id="IPR025110">
    <property type="entry name" value="AMP-bd_C"/>
</dbReference>
<organism evidence="7 8">
    <name type="scientific">Rhodococcus erythropolis</name>
    <name type="common">Arthrobacter picolinophilus</name>
    <dbReference type="NCBI Taxonomy" id="1833"/>
    <lineage>
        <taxon>Bacteria</taxon>
        <taxon>Bacillati</taxon>
        <taxon>Actinomycetota</taxon>
        <taxon>Actinomycetes</taxon>
        <taxon>Mycobacteriales</taxon>
        <taxon>Nocardiaceae</taxon>
        <taxon>Rhodococcus</taxon>
        <taxon>Rhodococcus erythropolis group</taxon>
    </lineage>
</organism>
<accession>A0A8I0ZYV3</accession>
<dbReference type="InterPro" id="IPR001242">
    <property type="entry name" value="Condensation_dom"/>
</dbReference>
<feature type="domain" description="Carrier" evidence="6">
    <location>
        <begin position="3613"/>
        <end position="3688"/>
    </location>
</feature>
<feature type="non-terminal residue" evidence="7">
    <location>
        <position position="3779"/>
    </location>
</feature>
<dbReference type="Pfam" id="PF13193">
    <property type="entry name" value="AMP-binding_C"/>
    <property type="match status" value="3"/>
</dbReference>
<dbReference type="Gene3D" id="3.30.300.30">
    <property type="match status" value="3"/>
</dbReference>
<dbReference type="UniPathway" id="UPA00011"/>
<dbReference type="PROSITE" id="PS00455">
    <property type="entry name" value="AMP_BINDING"/>
    <property type="match status" value="3"/>
</dbReference>
<dbReference type="InterPro" id="IPR000873">
    <property type="entry name" value="AMP-dep_synth/lig_dom"/>
</dbReference>
<dbReference type="RefSeq" id="WP_197941653.1">
    <property type="nucleotide sequence ID" value="NZ_JAECSB010000081.1"/>
</dbReference>
<proteinExistence type="predicted"/>
<evidence type="ECO:0000313" key="8">
    <source>
        <dbReference type="Proteomes" id="UP000627573"/>
    </source>
</evidence>
<dbReference type="SUPFAM" id="SSF47336">
    <property type="entry name" value="ACP-like"/>
    <property type="match status" value="3"/>
</dbReference>
<dbReference type="InterPro" id="IPR020845">
    <property type="entry name" value="AMP-binding_CS"/>
</dbReference>
<feature type="domain" description="Carrier" evidence="6">
    <location>
        <begin position="2062"/>
        <end position="2136"/>
    </location>
</feature>
<dbReference type="Pfam" id="PF00501">
    <property type="entry name" value="AMP-binding"/>
    <property type="match status" value="3"/>
</dbReference>
<feature type="non-terminal residue" evidence="7">
    <location>
        <position position="1"/>
    </location>
</feature>
<dbReference type="InterPro" id="IPR010071">
    <property type="entry name" value="AA_adenyl_dom"/>
</dbReference>
<dbReference type="InterPro" id="IPR036736">
    <property type="entry name" value="ACP-like_sf"/>
</dbReference>
<dbReference type="InterPro" id="IPR020806">
    <property type="entry name" value="PKS_PP-bd"/>
</dbReference>
<dbReference type="PROSITE" id="PS00012">
    <property type="entry name" value="PHOSPHOPANTETHEINE"/>
    <property type="match status" value="3"/>
</dbReference>
<dbReference type="FunFam" id="3.40.50.980:FF:000001">
    <property type="entry name" value="Non-ribosomal peptide synthetase"/>
    <property type="match status" value="1"/>
</dbReference>
<dbReference type="GO" id="GO:0043041">
    <property type="term" value="P:amino acid activation for nonribosomal peptide biosynthetic process"/>
    <property type="evidence" value="ECO:0007669"/>
    <property type="project" value="TreeGrafter"/>
</dbReference>
<dbReference type="Gene3D" id="1.10.1200.10">
    <property type="entry name" value="ACP-like"/>
    <property type="match status" value="3"/>
</dbReference>
<keyword evidence="2" id="KW-0596">Phosphopantetheine</keyword>
<keyword evidence="5" id="KW-0045">Antibiotic biosynthesis</keyword>
<dbReference type="EMBL" id="JAECSB010000081">
    <property type="protein sequence ID" value="MBH5145522.1"/>
    <property type="molecule type" value="Genomic_DNA"/>
</dbReference>
<dbReference type="Gene3D" id="3.40.50.980">
    <property type="match status" value="6"/>
</dbReference>
<dbReference type="GO" id="GO:0031177">
    <property type="term" value="F:phosphopantetheine binding"/>
    <property type="evidence" value="ECO:0007669"/>
    <property type="project" value="InterPro"/>
</dbReference>
<dbReference type="Gene3D" id="3.30.559.30">
    <property type="entry name" value="Nonribosomal peptide synthetase, condensation domain"/>
    <property type="match status" value="4"/>
</dbReference>
<dbReference type="GO" id="GO:0003824">
    <property type="term" value="F:catalytic activity"/>
    <property type="evidence" value="ECO:0007669"/>
    <property type="project" value="InterPro"/>
</dbReference>
<dbReference type="InterPro" id="IPR006162">
    <property type="entry name" value="Ppantetheine_attach_site"/>
</dbReference>
<dbReference type="Gene3D" id="2.30.38.10">
    <property type="entry name" value="Luciferase, Domain 3"/>
    <property type="match status" value="3"/>
</dbReference>
<dbReference type="GO" id="GO:0008610">
    <property type="term" value="P:lipid biosynthetic process"/>
    <property type="evidence" value="ECO:0007669"/>
    <property type="project" value="UniProtKB-ARBA"/>
</dbReference>
<dbReference type="FunFam" id="1.10.1200.10:FF:000005">
    <property type="entry name" value="Nonribosomal peptide synthetase 1"/>
    <property type="match status" value="2"/>
</dbReference>
<dbReference type="SUPFAM" id="SSF52777">
    <property type="entry name" value="CoA-dependent acyltransferases"/>
    <property type="match status" value="9"/>
</dbReference>
<dbReference type="InterPro" id="IPR023213">
    <property type="entry name" value="CAT-like_dom_sf"/>
</dbReference>
<dbReference type="Gene3D" id="3.30.559.10">
    <property type="entry name" value="Chloramphenicol acetyltransferase-like domain"/>
    <property type="match status" value="5"/>
</dbReference>
<keyword evidence="3" id="KW-0597">Phosphoprotein</keyword>
<dbReference type="FunFam" id="3.40.50.980:FF:000002">
    <property type="entry name" value="Enterobactin synthetase component F"/>
    <property type="match status" value="1"/>
</dbReference>
<evidence type="ECO:0000256" key="2">
    <source>
        <dbReference type="ARBA" id="ARBA00022450"/>
    </source>
</evidence>
<name>A0A8I0ZYV3_RHOER</name>
<dbReference type="SMART" id="SM00823">
    <property type="entry name" value="PKS_PP"/>
    <property type="match status" value="3"/>
</dbReference>
<dbReference type="CDD" id="cd19543">
    <property type="entry name" value="DCL_NRPS"/>
    <property type="match status" value="2"/>
</dbReference>
<reference evidence="7 8" key="1">
    <citation type="submission" date="2020-12" db="EMBL/GenBank/DDBJ databases">
        <title>Draft genome sequence of furan degrading bacterial strain FUR100.</title>
        <authorList>
            <person name="Woiski C."/>
        </authorList>
    </citation>
    <scope>NUCLEOTIDE SEQUENCE [LARGE SCALE GENOMIC DNA]</scope>
    <source>
        <strain evidence="7 8">FUR100</strain>
    </source>
</reference>
<comment type="cofactor">
    <cofactor evidence="1">
        <name>pantetheine 4'-phosphate</name>
        <dbReference type="ChEBI" id="CHEBI:47942"/>
    </cofactor>
</comment>
<dbReference type="Proteomes" id="UP000627573">
    <property type="component" value="Unassembled WGS sequence"/>
</dbReference>
<sequence>VSGTLLGVLERAVDRDRSASAVRFEGRSLSYGELDEASSRLARLLIGRGVGVEDRVVVAVSRSALSVVAWWAVIKSGAAFVPVDPGYPVDRIRHMVLDSGAVLGVTVGSVVAGLPDVLPWLVVDGVDVVDGGAAPVVAGLSGLPVSAGERRGVVSELSTAYVIYTSGTTGMPKGVVVPHLSASSFSAAQVAAYGLDSSVRALHFASPSFDASVLELLLAFGSGGTLVVAPDTVFGGSELADLLRAERVSHAFVTPAALASVDPTGIDDLRVVAVGGEAYSPELVGQWAVELADGSVRRFHNVYGPTETAMVVNISDPLVAGDRLVIGGPIAGVSERVLDARLRPVPVGVAGELYVAGAQVVRGYLDRAGLTSGRFVADPFGAPGDRMYRTGDVVRWTSGLEIEYVGRSDSQVKVRGFRIELGEIESALVGCAGVARAVVVVRKVEHLGDRIVAYVVPESGVALESSAVSEEVGQFLTAYMVPDAVVVIDAIPLTHAGKTDVRALPDPIFESRTHRAPATEMERIVAGLFAEVLRLDEVSADDSFFALGGDSIMSIQLVSRAKTSGIVFSPRDVFEHKTVVAIAEVARHADVVEEIVLEELEGGGIGSMPMTPIVRYMSQRPGGFNRFTQTMTLELPEGIDRSGIVSTISAVVEHHDMWRSRVVDGDRGREIEVMASGAVDVDALVHHIPVDPASKADEVTALASRELDSALGRLDVDAGTMLQFLWFDFGAGRSGRLLVVAHHLVIDGVSWRIIVPDLISAWAQISNGSAPTLTPVGTSMRRWAHALVTEAESESRKAELPYWESVLSGSDPLLGSRAFDPHIDVSATLETVSVEVPANVTESILTALPRAFRGGANDGLLTALALAMALWRAERDVDASSALIQLEGHGREQSIISGADISRTVGWFTSAFPVRLDLAGVDLADAIAGGPAAGEAVKLIKEQLLGAPDKGVGYGLLRYLGEESSRTLGAHADGQVSFNYLGRVAGGELPEGLEQVGWLPVGDLGSVSAPGDADMPANKSIDINVMAGDSSDGMVLNASFAYPSGLLSAPEVSRLSELWVSALAGLAAHVDRPGAGGLTPSDLPLVDLDQRAIAKIEQDFADVADVWPLTPLQNGMLFHSMLAEESVDVYTMQMALDLSGAVDADRLRSAAQAVMDRHESLRVAFVTDDAGRSVQVVMDRAPVQWNAIDLSGIENKVERESELARVAAADQADEFDLATPPLMRYTLVRLTGDTFRLLVTNHHILLDGWSMPLLMKDLLVLYATQADPSLLPRTRSYRAFLSWLVAQDSDKSMARWAEVFDGFEEPTLVTAKAGTTEITMRSREIAVDFSTATTSRITELAGRVGVTANTVVQVAWSILLSHMTGQDDVVFGATVSGRPPSLNGVESMVGLFINSLPVRVRIDKSASLESLLTDVQSEQADLLDHHYVSLADVQRTVGLGTLFDTLAVFESYPVDEEGLAAQAQAIDGLRIDGLHADDTTTFPLTLMVTLDSSLHFGVKYLPDFFEHQQVQSLVDRLVRIVEAIADDATKPVGDIELMTEQERSLVLDGWNTTAHEMAPTDLVELFEKQLLRSVESTALVFEGTHTTYTDFGARVHRLARVLIAEGVGADSLVGIGIRRSEDLLIAIYAVLAAGGAYVPVDLDQPAERVEYILDAADPVCILSTTRDAMSSTTRRVITIDTIDTTAVPCGPIADEERSAPIEPDDLAYVIFTSGSTGRPKGVAVSHRSIVNRLAWMQSEYPLSGTDSVLQKTPVTFDVSVWELFWPLQVGARLVIAVPDGHRDPEYLAKLIEAYDVTITHFVPSMLEVFVDDPAAERASSLNHVFASGEALPVNTAARFRSVLPNAKLHNLYGPTEAAVDVTYHAVTADDTILVPIGAPVWNTRVYVLDSRLRPVPAGVAGELYLAGVQLARGYHGRTELTAERFVADPYGDQGTRMYRTGDLVTWSSAGELEYIGRTDFQVKLRGLRIELGEVESALRGHDSIASAVVVVLGEHLVGYVVPAGFASVDIDETRAHLAARLPEYMVPAHLVVLDEMPLNASGKLDRKALPEPVFTAGSEFRAADTESELILASIFADVLGVDQVGADDSFFALGGDSIMSIQLVARAKAQGLRFSARDVFERKTIAGLAEIAESVLDDAVVLSELPGGGIGWMPLMPIAHWMLSRGSYRTFAQTMILDLPVGITAGVLELTLAALIDKHDILRSRLLDDDRGWGLEVGGLGSIAVADTIERIEPAAGDANVASAVQLATRSLDPLSGDMIRFVWVDRGPENVGQLVVIAHHLAVDGVSWRIIIPDLVAAWMQVAASSEPALPAVATSVRRWAHAIAENAHSEDRLAELPYWERTLTGGDSYLGSRPFDPTLDVISTLDSIRVEVSPEVTDALLTMVPKVYRGGVNDGLLTALGMAVAKLRREKSKAAGSLLVHLEGHGREEEVIEGADLSRTVGWFTTEFPLRIDISDIDLDDALAGGVAAGRALKLVKEQVLSVPDKGIGFGMLRYLNEETAEALSAGASADISFNYLGRISAGEVPAEALGLGWMPSDVLGDVSVAPDADMAANGVLDVNAVVSDGPDGPVLGASFGFASGAISREDVELLASYWKESLSAVAAHVNSPLAGGLTPSDVPLVSMSQTQLDRLQAGMPNVADVWPLAPLQRGFLFHAMLAEASLDVYSMQVVLELSGNVDADRLLSAARALTERHPNLRSGFVLDEDGNSLQVVADEVDLPWREVDLSAITNGAERVQALDQLLRDNQSARFDMARPPLTRYLLVKTADRRYTLAVANHHILLDGWSLPLVMKDLLTLYATRSDASVLPRVRSYRTYLEWLVAQDSARSLNVWRRALDGLEEPTTLVQADRGRTIDARSGESEVQVDESLAAALAALAGELGVTLNTVIQTAWGVVLGRLTGRNDVVFGATVSGRPPQVTGVESMIGLFINTVPIRIRFEENELPASLLTRVQREQAELLDHHHVQLADIQQAIGAGAQFDTLTVFESYPIDQKALAAGAASIDEMSVESMHANDNTHFPLTLMITAGGGIELTFKYQRDAFDEGSVVVLGERLVRVLGGFVSGVGVGDVDVLGGVERSLVLGGWSDTARVVGGGASLVSLFDEQVVRSPGAVAVEFEGVGVSFGEFDARVNRLARRLIAEGVGPESLVGLAIRRSVDMLVGIYAVLKAGGAYVPLDVDAPVDRVAFVVETARPVCVLSTVRDGFVGVGGVPVLLVDVVDVSGFDASPVVDSERLGRLRAENTAYVIFTSGSTGRPKGVGVSHAAIVNRLLWMQGEYGLGARDVVLQKTPVTFDVSVWELFWPLQVGARLVIAVPDGHRDPGYLVRTIVESSVSVVHFVPSMLSVFVESLADSVVADSAGSVGSVGAGSSLRLVFASGEALSVSVASRVGEVLPGVGLHNLYGPTEAAVDVTFHEVVASDSVVVPIGRPVWNTRLLVLDAWLRPVPVGVAGELYLAGVQLARGYVGRADLSADRFVANPFGVVAGERMYRTGDVVRWSVDGEVEYIGRSDFQVKLRGLRIELGEIEAVLSAQVSVAQSVVVVRSDQLVAYVVGASGFSVDVDELKLVVGGVLPGYMVPAHVVVLDAFPLSVAGKLDRRLLPEPVAVARVWRAPVSSVELLVASVFESVLGVSGVGLDDDFFELGGNSLIATQVVSRLGAALESSVPLSVLFDASSVGALAGVVAAGVGVGGRKALVAGVRASRVPLSLAQQRMWFLNQLDTESTSYNIPMALRLEGALDVEAFRAAVTDVFSRHEALRTMYPTDADGPYQVVVPTAEA</sequence>
<evidence type="ECO:0000313" key="7">
    <source>
        <dbReference type="EMBL" id="MBH5145522.1"/>
    </source>
</evidence>
<comment type="caution">
    <text evidence="7">The sequence shown here is derived from an EMBL/GenBank/DDBJ whole genome shotgun (WGS) entry which is preliminary data.</text>
</comment>
<dbReference type="SUPFAM" id="SSF56801">
    <property type="entry name" value="Acetyl-CoA synthetase-like"/>
    <property type="match status" value="3"/>
</dbReference>
<keyword evidence="8" id="KW-1185">Reference proteome</keyword>
<keyword evidence="4" id="KW-0677">Repeat</keyword>
<evidence type="ECO:0000256" key="5">
    <source>
        <dbReference type="ARBA" id="ARBA00023194"/>
    </source>
</evidence>
<dbReference type="GO" id="GO:0005737">
    <property type="term" value="C:cytoplasm"/>
    <property type="evidence" value="ECO:0007669"/>
    <property type="project" value="TreeGrafter"/>
</dbReference>
<dbReference type="Pfam" id="PF00550">
    <property type="entry name" value="PP-binding"/>
    <property type="match status" value="3"/>
</dbReference>
<dbReference type="GO" id="GO:0044550">
    <property type="term" value="P:secondary metabolite biosynthetic process"/>
    <property type="evidence" value="ECO:0007669"/>
    <property type="project" value="TreeGrafter"/>
</dbReference>
<evidence type="ECO:0000256" key="3">
    <source>
        <dbReference type="ARBA" id="ARBA00022553"/>
    </source>
</evidence>
<evidence type="ECO:0000256" key="4">
    <source>
        <dbReference type="ARBA" id="ARBA00022737"/>
    </source>
</evidence>
<dbReference type="InterPro" id="IPR045851">
    <property type="entry name" value="AMP-bd_C_sf"/>
</dbReference>
<dbReference type="NCBIfam" id="TIGR01720">
    <property type="entry name" value="NRPS-para261"/>
    <property type="match status" value="2"/>
</dbReference>
<evidence type="ECO:0000259" key="6">
    <source>
        <dbReference type="PROSITE" id="PS50075"/>
    </source>
</evidence>
<dbReference type="NCBIfam" id="NF003417">
    <property type="entry name" value="PRK04813.1"/>
    <property type="match status" value="3"/>
</dbReference>
<dbReference type="CDD" id="cd17646">
    <property type="entry name" value="A_NRPS_AB3403-like"/>
    <property type="match status" value="2"/>
</dbReference>
<feature type="domain" description="Carrier" evidence="6">
    <location>
        <begin position="516"/>
        <end position="590"/>
    </location>
</feature>
<protein>
    <submittedName>
        <fullName evidence="7">Amino acid adenylation domain-containing protein</fullName>
    </submittedName>
</protein>
<dbReference type="GO" id="GO:0017000">
    <property type="term" value="P:antibiotic biosynthetic process"/>
    <property type="evidence" value="ECO:0007669"/>
    <property type="project" value="UniProtKB-KW"/>
</dbReference>
<dbReference type="InterPro" id="IPR009081">
    <property type="entry name" value="PP-bd_ACP"/>
</dbReference>
<dbReference type="PANTHER" id="PTHR45527">
    <property type="entry name" value="NONRIBOSOMAL PEPTIDE SYNTHETASE"/>
    <property type="match status" value="1"/>
</dbReference>
<dbReference type="PROSITE" id="PS50075">
    <property type="entry name" value="CARRIER"/>
    <property type="match status" value="3"/>
</dbReference>
<dbReference type="InterPro" id="IPR010060">
    <property type="entry name" value="NRPS_synth"/>
</dbReference>
<dbReference type="FunFam" id="3.40.50.12780:FF:000012">
    <property type="entry name" value="Non-ribosomal peptide synthetase"/>
    <property type="match status" value="2"/>
</dbReference>